<dbReference type="Gene3D" id="1.10.10.10">
    <property type="entry name" value="Winged helix-like DNA-binding domain superfamily/Winged helix DNA-binding domain"/>
    <property type="match status" value="1"/>
</dbReference>
<dbReference type="FunFam" id="1.10.10.10:FF:000028">
    <property type="entry name" value="Fumarate/nitrate reduction transcriptional regulator Fnr"/>
    <property type="match status" value="1"/>
</dbReference>
<dbReference type="RefSeq" id="WP_089730500.1">
    <property type="nucleotide sequence ID" value="NZ_FNGI01000012.1"/>
</dbReference>
<evidence type="ECO:0000259" key="4">
    <source>
        <dbReference type="PROSITE" id="PS50042"/>
    </source>
</evidence>
<gene>
    <name evidence="6" type="ORF">SAMN05661010_03437</name>
</gene>
<dbReference type="NCBIfam" id="NF008365">
    <property type="entry name" value="PRK11161.1"/>
    <property type="match status" value="1"/>
</dbReference>
<dbReference type="InterPro" id="IPR014710">
    <property type="entry name" value="RmlC-like_jellyroll"/>
</dbReference>
<dbReference type="PRINTS" id="PR00034">
    <property type="entry name" value="HTHCRP"/>
</dbReference>
<accession>A0A1G9QPE2</accession>
<dbReference type="InterPro" id="IPR018335">
    <property type="entry name" value="Tscrpt_reg_HTH_Crp-type_CS"/>
</dbReference>
<keyword evidence="2" id="KW-0238">DNA-binding</keyword>
<keyword evidence="7" id="KW-1185">Reference proteome</keyword>
<reference evidence="6 7" key="1">
    <citation type="submission" date="2016-10" db="EMBL/GenBank/DDBJ databases">
        <authorList>
            <person name="de Groot N.N."/>
        </authorList>
    </citation>
    <scope>NUCLEOTIDE SEQUENCE [LARGE SCALE GENOMIC DNA]</scope>
    <source>
        <strain evidence="6 7">DSM 14789</strain>
    </source>
</reference>
<evidence type="ECO:0000313" key="7">
    <source>
        <dbReference type="Proteomes" id="UP000198654"/>
    </source>
</evidence>
<name>A0A1G9QPE2_9GAMM</name>
<dbReference type="Proteomes" id="UP000198654">
    <property type="component" value="Unassembled WGS sequence"/>
</dbReference>
<keyword evidence="1" id="KW-0805">Transcription regulation</keyword>
<evidence type="ECO:0000256" key="2">
    <source>
        <dbReference type="ARBA" id="ARBA00023125"/>
    </source>
</evidence>
<dbReference type="Gene3D" id="2.60.120.10">
    <property type="entry name" value="Jelly Rolls"/>
    <property type="match status" value="1"/>
</dbReference>
<dbReference type="PROSITE" id="PS50042">
    <property type="entry name" value="CNMP_BINDING_3"/>
    <property type="match status" value="1"/>
</dbReference>
<dbReference type="InterPro" id="IPR000595">
    <property type="entry name" value="cNMP-bd_dom"/>
</dbReference>
<dbReference type="InterPro" id="IPR050397">
    <property type="entry name" value="Env_Response_Regulators"/>
</dbReference>
<feature type="domain" description="HTH crp-type" evidence="5">
    <location>
        <begin position="155"/>
        <end position="228"/>
    </location>
</feature>
<dbReference type="SMART" id="SM00419">
    <property type="entry name" value="HTH_CRP"/>
    <property type="match status" value="1"/>
</dbReference>
<dbReference type="GO" id="GO:0003700">
    <property type="term" value="F:DNA-binding transcription factor activity"/>
    <property type="evidence" value="ECO:0007669"/>
    <property type="project" value="InterPro"/>
</dbReference>
<dbReference type="SUPFAM" id="SSF51206">
    <property type="entry name" value="cAMP-binding domain-like"/>
    <property type="match status" value="1"/>
</dbReference>
<organism evidence="6 7">
    <name type="scientific">Modicisalibacter muralis</name>
    <dbReference type="NCBI Taxonomy" id="119000"/>
    <lineage>
        <taxon>Bacteria</taxon>
        <taxon>Pseudomonadati</taxon>
        <taxon>Pseudomonadota</taxon>
        <taxon>Gammaproteobacteria</taxon>
        <taxon>Oceanospirillales</taxon>
        <taxon>Halomonadaceae</taxon>
        <taxon>Modicisalibacter</taxon>
    </lineage>
</organism>
<dbReference type="SUPFAM" id="SSF46785">
    <property type="entry name" value="Winged helix' DNA-binding domain"/>
    <property type="match status" value="1"/>
</dbReference>
<proteinExistence type="predicted"/>
<dbReference type="SMART" id="SM00100">
    <property type="entry name" value="cNMP"/>
    <property type="match status" value="1"/>
</dbReference>
<dbReference type="InterPro" id="IPR036388">
    <property type="entry name" value="WH-like_DNA-bd_sf"/>
</dbReference>
<dbReference type="CDD" id="cd00038">
    <property type="entry name" value="CAP_ED"/>
    <property type="match status" value="1"/>
</dbReference>
<evidence type="ECO:0000256" key="3">
    <source>
        <dbReference type="ARBA" id="ARBA00023163"/>
    </source>
</evidence>
<dbReference type="PROSITE" id="PS00042">
    <property type="entry name" value="HTH_CRP_1"/>
    <property type="match status" value="1"/>
</dbReference>
<evidence type="ECO:0000256" key="1">
    <source>
        <dbReference type="ARBA" id="ARBA00023015"/>
    </source>
</evidence>
<dbReference type="InterPro" id="IPR018490">
    <property type="entry name" value="cNMP-bd_dom_sf"/>
</dbReference>
<dbReference type="GO" id="GO:0005829">
    <property type="term" value="C:cytosol"/>
    <property type="evidence" value="ECO:0007669"/>
    <property type="project" value="TreeGrafter"/>
</dbReference>
<dbReference type="Pfam" id="PF13545">
    <property type="entry name" value="HTH_Crp_2"/>
    <property type="match status" value="1"/>
</dbReference>
<dbReference type="CDD" id="cd00092">
    <property type="entry name" value="HTH_CRP"/>
    <property type="match status" value="1"/>
</dbReference>
<dbReference type="InterPro" id="IPR036390">
    <property type="entry name" value="WH_DNA-bd_sf"/>
</dbReference>
<sequence length="241" mass="26517">MPATSPAREKCRTCRLHSLCLPRELPQGDTSELARIVQTRRPMKRGTYVLQAGGHFQSIFAVRTGSVKTSTLLPSGDEHISGFHLPGEILGLDAIASRSHPSTSVTLETSHVCEIPFTELEHLSERIPALQRQLLRIMSRELSTEQSTTHLLARRSAEQRLAMVLLDFSQRFANRGLSARHFRLPMSRSDLANYLGLAPETMSRTFRRLEARGLLSIAGKAVVILDPIALAELVDGASGGS</sequence>
<evidence type="ECO:0000259" key="5">
    <source>
        <dbReference type="PROSITE" id="PS51063"/>
    </source>
</evidence>
<dbReference type="PANTHER" id="PTHR24567:SF75">
    <property type="entry name" value="FUMARATE AND NITRATE REDUCTION REGULATORY PROTEIN"/>
    <property type="match status" value="1"/>
</dbReference>
<dbReference type="GO" id="GO:0003677">
    <property type="term" value="F:DNA binding"/>
    <property type="evidence" value="ECO:0007669"/>
    <property type="project" value="UniProtKB-KW"/>
</dbReference>
<dbReference type="STRING" id="119000.SAMN05661010_03437"/>
<protein>
    <submittedName>
        <fullName evidence="6">CRP/FNR family transcriptional regulator, anaerobic regulatory protein</fullName>
    </submittedName>
</protein>
<dbReference type="PANTHER" id="PTHR24567">
    <property type="entry name" value="CRP FAMILY TRANSCRIPTIONAL REGULATORY PROTEIN"/>
    <property type="match status" value="1"/>
</dbReference>
<dbReference type="AlphaFoldDB" id="A0A1G9QPE2"/>
<dbReference type="OrthoDB" id="7643467at2"/>
<dbReference type="InterPro" id="IPR012318">
    <property type="entry name" value="HTH_CRP"/>
</dbReference>
<feature type="domain" description="Cyclic nucleotide-binding" evidence="4">
    <location>
        <begin position="21"/>
        <end position="104"/>
    </location>
</feature>
<dbReference type="Pfam" id="PF00027">
    <property type="entry name" value="cNMP_binding"/>
    <property type="match status" value="1"/>
</dbReference>
<dbReference type="EMBL" id="FNGI01000012">
    <property type="protein sequence ID" value="SDM12902.1"/>
    <property type="molecule type" value="Genomic_DNA"/>
</dbReference>
<dbReference type="PROSITE" id="PS51063">
    <property type="entry name" value="HTH_CRP_2"/>
    <property type="match status" value="1"/>
</dbReference>
<keyword evidence="3" id="KW-0804">Transcription</keyword>
<evidence type="ECO:0000313" key="6">
    <source>
        <dbReference type="EMBL" id="SDM12902.1"/>
    </source>
</evidence>